<dbReference type="InterPro" id="IPR002156">
    <property type="entry name" value="RNaseH_domain"/>
</dbReference>
<evidence type="ECO:0000256" key="8">
    <source>
        <dbReference type="ARBA" id="ARBA00022801"/>
    </source>
</evidence>
<dbReference type="InterPro" id="IPR037056">
    <property type="entry name" value="RNase_H1_N_sf"/>
</dbReference>
<evidence type="ECO:0000313" key="12">
    <source>
        <dbReference type="Proteomes" id="UP000233419"/>
    </source>
</evidence>
<keyword evidence="7" id="KW-0255">Endonuclease</keyword>
<dbReference type="GO" id="GO:0004523">
    <property type="term" value="F:RNA-DNA hybrid ribonuclease activity"/>
    <property type="evidence" value="ECO:0007669"/>
    <property type="project" value="UniProtKB-EC"/>
</dbReference>
<dbReference type="InterPro" id="IPR036397">
    <property type="entry name" value="RNaseH_sf"/>
</dbReference>
<dbReference type="InterPro" id="IPR009027">
    <property type="entry name" value="Ribosomal_bL9/RNase_H1_N"/>
</dbReference>
<proteinExistence type="inferred from homology"/>
<evidence type="ECO:0000256" key="3">
    <source>
        <dbReference type="ARBA" id="ARBA00005300"/>
    </source>
</evidence>
<dbReference type="InterPro" id="IPR012337">
    <property type="entry name" value="RNaseH-like_sf"/>
</dbReference>
<evidence type="ECO:0000256" key="9">
    <source>
        <dbReference type="ARBA" id="ARBA00022842"/>
    </source>
</evidence>
<keyword evidence="12" id="KW-1185">Reference proteome</keyword>
<comment type="catalytic activity">
    <reaction evidence="1">
        <text>Endonucleolytic cleavage to 5'-phosphomonoester.</text>
        <dbReference type="EC" id="3.1.26.4"/>
    </reaction>
</comment>
<dbReference type="EC" id="3.1.26.4" evidence="4"/>
<dbReference type="InterPro" id="IPR011320">
    <property type="entry name" value="RNase_H1_N"/>
</dbReference>
<dbReference type="GO" id="GO:0043137">
    <property type="term" value="P:DNA replication, removal of RNA primer"/>
    <property type="evidence" value="ECO:0007669"/>
    <property type="project" value="TreeGrafter"/>
</dbReference>
<dbReference type="Gene3D" id="3.40.970.10">
    <property type="entry name" value="Ribonuclease H1, N-terminal domain"/>
    <property type="match status" value="1"/>
</dbReference>
<dbReference type="GO" id="GO:0046872">
    <property type="term" value="F:metal ion binding"/>
    <property type="evidence" value="ECO:0007669"/>
    <property type="project" value="UniProtKB-KW"/>
</dbReference>
<evidence type="ECO:0000256" key="1">
    <source>
        <dbReference type="ARBA" id="ARBA00000077"/>
    </source>
</evidence>
<evidence type="ECO:0000256" key="2">
    <source>
        <dbReference type="ARBA" id="ARBA00001946"/>
    </source>
</evidence>
<dbReference type="Gene3D" id="3.30.420.10">
    <property type="entry name" value="Ribonuclease H-like superfamily/Ribonuclease H"/>
    <property type="match status" value="1"/>
</dbReference>
<evidence type="ECO:0000256" key="7">
    <source>
        <dbReference type="ARBA" id="ARBA00022759"/>
    </source>
</evidence>
<dbReference type="RefSeq" id="WP_027048579.1">
    <property type="nucleotide sequence ID" value="NZ_CP025257.1"/>
</dbReference>
<dbReference type="OrthoDB" id="9811552at2"/>
<dbReference type="AlphaFoldDB" id="A0A2K9BNZ5"/>
<dbReference type="Pfam" id="PF01693">
    <property type="entry name" value="Cauli_VI"/>
    <property type="match status" value="1"/>
</dbReference>
<dbReference type="CDD" id="cd09277">
    <property type="entry name" value="RNase_HI_bacteria_like"/>
    <property type="match status" value="1"/>
</dbReference>
<dbReference type="Pfam" id="PF00075">
    <property type="entry name" value="RNase_H"/>
    <property type="match status" value="1"/>
</dbReference>
<keyword evidence="8" id="KW-0378">Hydrolase</keyword>
<evidence type="ECO:0000313" key="11">
    <source>
        <dbReference type="EMBL" id="AUF83763.1"/>
    </source>
</evidence>
<dbReference type="FunFam" id="3.40.970.10:FF:000001">
    <property type="entry name" value="Ribonuclease H1"/>
    <property type="match status" value="1"/>
</dbReference>
<evidence type="ECO:0000259" key="10">
    <source>
        <dbReference type="PROSITE" id="PS50879"/>
    </source>
</evidence>
<dbReference type="InterPro" id="IPR050092">
    <property type="entry name" value="RNase_H"/>
</dbReference>
<dbReference type="PANTHER" id="PTHR10642">
    <property type="entry name" value="RIBONUCLEASE H1"/>
    <property type="match status" value="1"/>
</dbReference>
<comment type="cofactor">
    <cofactor evidence="2">
        <name>Mg(2+)</name>
        <dbReference type="ChEBI" id="CHEBI:18420"/>
    </cofactor>
</comment>
<gene>
    <name evidence="11" type="ORF">CXP39_03050</name>
</gene>
<dbReference type="Proteomes" id="UP000233419">
    <property type="component" value="Chromosome"/>
</dbReference>
<feature type="domain" description="RNase H type-1" evidence="10">
    <location>
        <begin position="74"/>
        <end position="211"/>
    </location>
</feature>
<comment type="similarity">
    <text evidence="3">Belongs to the RNase H family.</text>
</comment>
<reference evidence="11 12" key="1">
    <citation type="submission" date="2017-12" db="EMBL/GenBank/DDBJ databases">
        <title>Mesoplasma syrphidae YJS, Complete Genome.</title>
        <authorList>
            <person name="Knight T.F."/>
            <person name="Citino T."/>
            <person name="Rubinstein R."/>
            <person name="Neuschaefer Z."/>
        </authorList>
    </citation>
    <scope>NUCLEOTIDE SEQUENCE [LARGE SCALE GENOMIC DNA]</scope>
    <source>
        <strain evidence="11 12">YJS</strain>
    </source>
</reference>
<dbReference type="SUPFAM" id="SSF53098">
    <property type="entry name" value="Ribonuclease H-like"/>
    <property type="match status" value="1"/>
</dbReference>
<sequence>MAKKFYAVKRGHKTGVFESWDECFKSVNGYSGAIYKSFANPKDAWDFLRNPKSPAKVSSSKTISPQLQITGLEDLVSAIAYTDGSYNSEAQTYSYGAAIMWQGKTYTFSQRFNNKALAAMRNVAGELEGAKKAMEFARDHKIQYLTLFHDYQGIAAWALGTWKANLEGTKNYQKFYQEISKSVNVTFKWVKGHSGDYGNELADKLAANATEKLYKGEL</sequence>
<organism evidence="11 12">
    <name type="scientific">Mesoplasma syrphidae</name>
    <dbReference type="NCBI Taxonomy" id="225999"/>
    <lineage>
        <taxon>Bacteria</taxon>
        <taxon>Bacillati</taxon>
        <taxon>Mycoplasmatota</taxon>
        <taxon>Mollicutes</taxon>
        <taxon>Entomoplasmatales</taxon>
        <taxon>Entomoplasmataceae</taxon>
        <taxon>Mesoplasma</taxon>
    </lineage>
</organism>
<evidence type="ECO:0000256" key="6">
    <source>
        <dbReference type="ARBA" id="ARBA00022723"/>
    </source>
</evidence>
<dbReference type="PANTHER" id="PTHR10642:SF26">
    <property type="entry name" value="RIBONUCLEASE H1"/>
    <property type="match status" value="1"/>
</dbReference>
<protein>
    <recommendedName>
        <fullName evidence="4">ribonuclease H</fullName>
        <ecNumber evidence="4">3.1.26.4</ecNumber>
    </recommendedName>
</protein>
<keyword evidence="9" id="KW-0460">Magnesium</keyword>
<dbReference type="KEGG" id="msyr:CXP39_03050"/>
<accession>A0A2K9BNZ5</accession>
<dbReference type="PROSITE" id="PS50879">
    <property type="entry name" value="RNASE_H_1"/>
    <property type="match status" value="1"/>
</dbReference>
<evidence type="ECO:0000256" key="4">
    <source>
        <dbReference type="ARBA" id="ARBA00012180"/>
    </source>
</evidence>
<dbReference type="GO" id="GO:0003676">
    <property type="term" value="F:nucleic acid binding"/>
    <property type="evidence" value="ECO:0007669"/>
    <property type="project" value="InterPro"/>
</dbReference>
<name>A0A2K9BNZ5_9MOLU</name>
<keyword evidence="5" id="KW-0540">Nuclease</keyword>
<dbReference type="SUPFAM" id="SSF55658">
    <property type="entry name" value="L9 N-domain-like"/>
    <property type="match status" value="1"/>
</dbReference>
<dbReference type="EMBL" id="CP025257">
    <property type="protein sequence ID" value="AUF83763.1"/>
    <property type="molecule type" value="Genomic_DNA"/>
</dbReference>
<evidence type="ECO:0000256" key="5">
    <source>
        <dbReference type="ARBA" id="ARBA00022722"/>
    </source>
</evidence>
<keyword evidence="6" id="KW-0479">Metal-binding</keyword>